<reference evidence="11 12" key="1">
    <citation type="submission" date="2020-08" db="EMBL/GenBank/DDBJ databases">
        <title>Genomic Encyclopedia of Type Strains, Phase IV (KMG-IV): sequencing the most valuable type-strain genomes for metagenomic binning, comparative biology and taxonomic classification.</title>
        <authorList>
            <person name="Goeker M."/>
        </authorList>
    </citation>
    <scope>NUCLEOTIDE SEQUENCE [LARGE SCALE GENOMIC DNA]</scope>
    <source>
        <strain evidence="11 12">DSM 22368</strain>
    </source>
</reference>
<feature type="transmembrane region" description="Helical" evidence="10">
    <location>
        <begin position="285"/>
        <end position="307"/>
    </location>
</feature>
<feature type="transmembrane region" description="Helical" evidence="10">
    <location>
        <begin position="12"/>
        <end position="38"/>
    </location>
</feature>
<dbReference type="InterPro" id="IPR013059">
    <property type="entry name" value="Trp_tyr_transpt"/>
</dbReference>
<organism evidence="11 12">
    <name type="scientific">Pseudoteredinibacter isoporae</name>
    <dbReference type="NCBI Taxonomy" id="570281"/>
    <lineage>
        <taxon>Bacteria</taxon>
        <taxon>Pseudomonadati</taxon>
        <taxon>Pseudomonadota</taxon>
        <taxon>Gammaproteobacteria</taxon>
        <taxon>Cellvibrionales</taxon>
        <taxon>Cellvibrionaceae</taxon>
        <taxon>Pseudoteredinibacter</taxon>
    </lineage>
</organism>
<dbReference type="Gene3D" id="1.20.1740.10">
    <property type="entry name" value="Amino acid/polyamine transporter I"/>
    <property type="match status" value="1"/>
</dbReference>
<evidence type="ECO:0000256" key="6">
    <source>
        <dbReference type="ARBA" id="ARBA00022692"/>
    </source>
</evidence>
<comment type="caution">
    <text evidence="11">The sequence shown here is derived from an EMBL/GenBank/DDBJ whole genome shotgun (WGS) entry which is preliminary data.</text>
</comment>
<dbReference type="PANTHER" id="PTHR46997">
    <property type="entry name" value="LOW AFFINITY TRYPTOPHAN PERMEASE-RELATED"/>
    <property type="match status" value="1"/>
</dbReference>
<dbReference type="InterPro" id="IPR018227">
    <property type="entry name" value="Amino_acid_transport_2"/>
</dbReference>
<evidence type="ECO:0000256" key="3">
    <source>
        <dbReference type="ARBA" id="ARBA00022448"/>
    </source>
</evidence>
<dbReference type="RefSeq" id="WP_166849547.1">
    <property type="nucleotide sequence ID" value="NZ_JAAONY010000001.1"/>
</dbReference>
<dbReference type="GO" id="GO:0005886">
    <property type="term" value="C:plasma membrane"/>
    <property type="evidence" value="ECO:0007669"/>
    <property type="project" value="UniProtKB-SubCell"/>
</dbReference>
<dbReference type="AlphaFoldDB" id="A0A7X0MVG1"/>
<dbReference type="Proteomes" id="UP000528457">
    <property type="component" value="Unassembled WGS sequence"/>
</dbReference>
<feature type="transmembrane region" description="Helical" evidence="10">
    <location>
        <begin position="192"/>
        <end position="209"/>
    </location>
</feature>
<dbReference type="GO" id="GO:0015173">
    <property type="term" value="F:aromatic amino acid transmembrane transporter activity"/>
    <property type="evidence" value="ECO:0007669"/>
    <property type="project" value="InterPro"/>
</dbReference>
<dbReference type="GO" id="GO:0003333">
    <property type="term" value="P:amino acid transmembrane transport"/>
    <property type="evidence" value="ECO:0007669"/>
    <property type="project" value="InterPro"/>
</dbReference>
<evidence type="ECO:0000256" key="4">
    <source>
        <dbReference type="ARBA" id="ARBA00022475"/>
    </source>
</evidence>
<comment type="subcellular location">
    <subcellularLocation>
        <location evidence="1">Cell inner membrane</location>
        <topology evidence="1">Multi-pass membrane protein</topology>
    </subcellularLocation>
</comment>
<protein>
    <submittedName>
        <fullName evidence="11">Tryptophan-specific transport protein</fullName>
    </submittedName>
</protein>
<gene>
    <name evidence="11" type="ORF">HNR48_001348</name>
</gene>
<proteinExistence type="inferred from homology"/>
<feature type="transmembrane region" description="Helical" evidence="10">
    <location>
        <begin position="327"/>
        <end position="345"/>
    </location>
</feature>
<dbReference type="InterPro" id="IPR013061">
    <property type="entry name" value="Trp/try_permease_CS"/>
</dbReference>
<dbReference type="PRINTS" id="PR00166">
    <property type="entry name" value="AROAAPRMEASE"/>
</dbReference>
<feature type="transmembrane region" description="Helical" evidence="10">
    <location>
        <begin position="131"/>
        <end position="153"/>
    </location>
</feature>
<feature type="transmembrane region" description="Helical" evidence="10">
    <location>
        <begin position="351"/>
        <end position="369"/>
    </location>
</feature>
<keyword evidence="4" id="KW-1003">Cell membrane</keyword>
<evidence type="ECO:0000256" key="9">
    <source>
        <dbReference type="ARBA" id="ARBA00023136"/>
    </source>
</evidence>
<feature type="transmembrane region" description="Helical" evidence="10">
    <location>
        <begin position="44"/>
        <end position="67"/>
    </location>
</feature>
<name>A0A7X0MVG1_9GAMM</name>
<dbReference type="InParanoid" id="A0A7X0MVG1"/>
<evidence type="ECO:0000256" key="8">
    <source>
        <dbReference type="ARBA" id="ARBA00022989"/>
    </source>
</evidence>
<evidence type="ECO:0000256" key="1">
    <source>
        <dbReference type="ARBA" id="ARBA00004429"/>
    </source>
</evidence>
<feature type="transmembrane region" description="Helical" evidence="10">
    <location>
        <begin position="381"/>
        <end position="400"/>
    </location>
</feature>
<dbReference type="PANTHER" id="PTHR46997:SF1">
    <property type="entry name" value="LOW AFFINITY TRYPTOPHAN PERMEASE-RELATED"/>
    <property type="match status" value="1"/>
</dbReference>
<evidence type="ECO:0000256" key="5">
    <source>
        <dbReference type="ARBA" id="ARBA00022519"/>
    </source>
</evidence>
<evidence type="ECO:0000313" key="12">
    <source>
        <dbReference type="Proteomes" id="UP000528457"/>
    </source>
</evidence>
<feature type="transmembrane region" description="Helical" evidence="10">
    <location>
        <begin position="160"/>
        <end position="180"/>
    </location>
</feature>
<evidence type="ECO:0000256" key="7">
    <source>
        <dbReference type="ARBA" id="ARBA00022970"/>
    </source>
</evidence>
<feature type="transmembrane region" description="Helical" evidence="10">
    <location>
        <begin position="94"/>
        <end position="111"/>
    </location>
</feature>
<sequence length="408" mass="44377">MSSAATEVSPPIPLMNLLPGVVLVSGTAIGAGMLSMPIVSSGTWFYWSLLAMLICCFGMLQCSLLILKMGENYRPGASFDTYVKDGLGPWWNRLSNFLIAFIFYILLYAYISGGASILEASLKQHFSLGISTLWASIIFAIALSSIVWVSGLFTSRALTILMVSMGMAFALSMSGLLSDIKMEYLQPSSDNAYLYFIPVLPYFLTSFGFHCSVPSLVKIYEGERETVRKALYLGAALIFALYLLWLVAVFGNVEQLRFLNFLDQGGNVGTLPELIVGSEQGVKQLALSVFTSFALVTSFLGVGLGLFDFFADRFQFQDNPKGRTKTVLVTFLPPAVGATLLPNGFVYAIGYAGMALALSALCIPAIWILKNVREKKYRVSASLVLLIGISIFFIELGNILKVLPAVGS</sequence>
<evidence type="ECO:0000256" key="2">
    <source>
        <dbReference type="ARBA" id="ARBA00005452"/>
    </source>
</evidence>
<keyword evidence="7" id="KW-0029">Amino-acid transport</keyword>
<feature type="transmembrane region" description="Helical" evidence="10">
    <location>
        <begin position="230"/>
        <end position="251"/>
    </location>
</feature>
<dbReference type="FunCoup" id="A0A7X0MVG1">
    <property type="interactions" value="122"/>
</dbReference>
<accession>A0A7X0MVG1</accession>
<keyword evidence="3" id="KW-0813">Transport</keyword>
<dbReference type="PROSITE" id="PS00594">
    <property type="entry name" value="AROMATIC_AA_PERMEASE_1"/>
    <property type="match status" value="1"/>
</dbReference>
<keyword evidence="6 10" id="KW-0812">Transmembrane</keyword>
<keyword evidence="8 10" id="KW-1133">Transmembrane helix</keyword>
<dbReference type="EMBL" id="JACHHT010000001">
    <property type="protein sequence ID" value="MBB6521070.1"/>
    <property type="molecule type" value="Genomic_DNA"/>
</dbReference>
<evidence type="ECO:0000256" key="10">
    <source>
        <dbReference type="SAM" id="Phobius"/>
    </source>
</evidence>
<keyword evidence="5" id="KW-0997">Cell inner membrane</keyword>
<dbReference type="Pfam" id="PF03222">
    <property type="entry name" value="Trp_Tyr_perm"/>
    <property type="match status" value="1"/>
</dbReference>
<comment type="similarity">
    <text evidence="2">Belongs to the amino acid/polyamine transporter 2 family. Mtr/TnaB/TyrP permease subfamily.</text>
</comment>
<evidence type="ECO:0000313" key="11">
    <source>
        <dbReference type="EMBL" id="MBB6521070.1"/>
    </source>
</evidence>
<keyword evidence="9 10" id="KW-0472">Membrane</keyword>
<keyword evidence="12" id="KW-1185">Reference proteome</keyword>